<keyword evidence="2" id="KW-1133">Transmembrane helix</keyword>
<proteinExistence type="predicted"/>
<feature type="coiled-coil region" evidence="1">
    <location>
        <begin position="144"/>
        <end position="190"/>
    </location>
</feature>
<dbReference type="EMBL" id="CP033133">
    <property type="protein sequence ID" value="AYO52745.1"/>
    <property type="molecule type" value="Genomic_DNA"/>
</dbReference>
<evidence type="ECO:0000313" key="3">
    <source>
        <dbReference type="EMBL" id="AYO52745.1"/>
    </source>
</evidence>
<evidence type="ECO:0000256" key="2">
    <source>
        <dbReference type="SAM" id="Phobius"/>
    </source>
</evidence>
<feature type="transmembrane region" description="Helical" evidence="2">
    <location>
        <begin position="36"/>
        <end position="57"/>
    </location>
</feature>
<accession>A0A3G2SY44</accession>
<dbReference type="RefSeq" id="WP_087553874.1">
    <property type="nucleotide sequence ID" value="NZ_CP033133.1"/>
</dbReference>
<reference evidence="3 4" key="1">
    <citation type="submission" date="2018-10" db="EMBL/GenBank/DDBJ databases">
        <title>The complete genome of Acinetobacter wuhouensis strain WCHAW010062.</title>
        <authorList>
            <person name="Hu Y."/>
            <person name="Long H."/>
            <person name="Feng Y."/>
            <person name="Zong Z."/>
        </authorList>
    </citation>
    <scope>NUCLEOTIDE SEQUENCE [LARGE SCALE GENOMIC DNA]</scope>
    <source>
        <strain evidence="3 4">WCHAW010062</strain>
    </source>
</reference>
<sequence>MIKLILGTFISMLVLVSLVVVFYWRDTKYDPSGSDFLIFFGLIPLGITMLVMAPVIIKKWYSSRQEKKEQQQLEEQKRSEQQQEAEEITEEEIESVSLKVYAASSLSALGENEMHLHQLKEGISAELDQKLVNGYGLPILSYRIQEIEDDLEDVESSISNRQKRMTTLIQQQLEQNTETLYQIAEQLKNSAMFYDAKLALEYRMHPAWINPNQEYDDETTEQATVEAVPRLNRLNVHLILPENLFHAWNETEGSELIHHYLTELGIIDQQFDTEYHYWGETTAYQDWIKLLKRIESQDSEVSLLIAVDSEIDQETVDDRTWMSEKYIPSEYISTCCIGNSKVELQNIQVSKSIRITLNSNQAVKTLKHLNLDLSEQFDQEQPFVLVLDDQTDFKQLKKLEQNFADTAIEAHHYIYSKESLGHTQALSKIFSFMLSLQLDEALFAYVYSADHQQTQVVVGTEFA</sequence>
<dbReference type="Proteomes" id="UP000279962">
    <property type="component" value="Chromosome"/>
</dbReference>
<name>A0A3G2SY44_9GAMM</name>
<dbReference type="AlphaFoldDB" id="A0A3G2SY44"/>
<evidence type="ECO:0000313" key="4">
    <source>
        <dbReference type="Proteomes" id="UP000279962"/>
    </source>
</evidence>
<keyword evidence="1" id="KW-0175">Coiled coil</keyword>
<organism evidence="3 4">
    <name type="scientific">Acinetobacter wuhouensis</name>
    <dbReference type="NCBI Taxonomy" id="1879050"/>
    <lineage>
        <taxon>Bacteria</taxon>
        <taxon>Pseudomonadati</taxon>
        <taxon>Pseudomonadota</taxon>
        <taxon>Gammaproteobacteria</taxon>
        <taxon>Moraxellales</taxon>
        <taxon>Moraxellaceae</taxon>
        <taxon>Acinetobacter</taxon>
    </lineage>
</organism>
<feature type="coiled-coil region" evidence="1">
    <location>
        <begin position="63"/>
        <end position="91"/>
    </location>
</feature>
<keyword evidence="2" id="KW-0472">Membrane</keyword>
<keyword evidence="2" id="KW-0812">Transmembrane</keyword>
<feature type="transmembrane region" description="Helical" evidence="2">
    <location>
        <begin position="5"/>
        <end position="24"/>
    </location>
</feature>
<evidence type="ECO:0000256" key="1">
    <source>
        <dbReference type="SAM" id="Coils"/>
    </source>
</evidence>
<protein>
    <submittedName>
        <fullName evidence="3">Uncharacterized protein</fullName>
    </submittedName>
</protein>
<gene>
    <name evidence="3" type="ORF">CDG68_03170</name>
</gene>